<keyword evidence="6" id="KW-1185">Reference proteome</keyword>
<feature type="region of interest" description="Disordered" evidence="3">
    <location>
        <begin position="50"/>
        <end position="108"/>
    </location>
</feature>
<dbReference type="GO" id="GO:0008408">
    <property type="term" value="F:3'-5' exonuclease activity"/>
    <property type="evidence" value="ECO:0007669"/>
    <property type="project" value="InterPro"/>
</dbReference>
<organism evidence="5 6">
    <name type="scientific">Decorospora gaudefroyi</name>
    <dbReference type="NCBI Taxonomy" id="184978"/>
    <lineage>
        <taxon>Eukaryota</taxon>
        <taxon>Fungi</taxon>
        <taxon>Dikarya</taxon>
        <taxon>Ascomycota</taxon>
        <taxon>Pezizomycotina</taxon>
        <taxon>Dothideomycetes</taxon>
        <taxon>Pleosporomycetidae</taxon>
        <taxon>Pleosporales</taxon>
        <taxon>Pleosporineae</taxon>
        <taxon>Pleosporaceae</taxon>
        <taxon>Decorospora</taxon>
    </lineage>
</organism>
<keyword evidence="1" id="KW-0540">Nuclease</keyword>
<dbReference type="InterPro" id="IPR051132">
    <property type="entry name" value="3-5_Exonuclease_domain"/>
</dbReference>
<proteinExistence type="predicted"/>
<dbReference type="InterPro" id="IPR012337">
    <property type="entry name" value="RNaseH-like_sf"/>
</dbReference>
<dbReference type="PANTHER" id="PTHR13620:SF104">
    <property type="entry name" value="EXONUCLEASE 3'-5' DOMAIN-CONTAINING PROTEIN 2"/>
    <property type="match status" value="1"/>
</dbReference>
<feature type="compositionally biased region" description="Polar residues" evidence="3">
    <location>
        <begin position="191"/>
        <end position="207"/>
    </location>
</feature>
<dbReference type="GO" id="GO:0003676">
    <property type="term" value="F:nucleic acid binding"/>
    <property type="evidence" value="ECO:0007669"/>
    <property type="project" value="InterPro"/>
</dbReference>
<feature type="domain" description="3'-5' exonuclease" evidence="4">
    <location>
        <begin position="288"/>
        <end position="486"/>
    </location>
</feature>
<protein>
    <recommendedName>
        <fullName evidence="4">3'-5' exonuclease domain-containing protein</fullName>
    </recommendedName>
</protein>
<reference evidence="5" key="1">
    <citation type="submission" date="2020-01" db="EMBL/GenBank/DDBJ databases">
        <authorList>
            <consortium name="DOE Joint Genome Institute"/>
            <person name="Haridas S."/>
            <person name="Albert R."/>
            <person name="Binder M."/>
            <person name="Bloem J."/>
            <person name="Labutti K."/>
            <person name="Salamov A."/>
            <person name="Andreopoulos B."/>
            <person name="Baker S.E."/>
            <person name="Barry K."/>
            <person name="Bills G."/>
            <person name="Bluhm B.H."/>
            <person name="Cannon C."/>
            <person name="Castanera R."/>
            <person name="Culley D.E."/>
            <person name="Daum C."/>
            <person name="Ezra D."/>
            <person name="Gonzalez J.B."/>
            <person name="Henrissat B."/>
            <person name="Kuo A."/>
            <person name="Liang C."/>
            <person name="Lipzen A."/>
            <person name="Lutzoni F."/>
            <person name="Magnuson J."/>
            <person name="Mondo S."/>
            <person name="Nolan M."/>
            <person name="Ohm R."/>
            <person name="Pangilinan J."/>
            <person name="Park H.-J."/>
            <person name="Ramirez L."/>
            <person name="Alfaro M."/>
            <person name="Sun H."/>
            <person name="Tritt A."/>
            <person name="Yoshinaga Y."/>
            <person name="Zwiers L.-H."/>
            <person name="Turgeon B.G."/>
            <person name="Goodwin S.B."/>
            <person name="Spatafora J.W."/>
            <person name="Crous P.W."/>
            <person name="Grigoriev I.V."/>
        </authorList>
    </citation>
    <scope>NUCLEOTIDE SEQUENCE</scope>
    <source>
        <strain evidence="5">P77</strain>
    </source>
</reference>
<dbReference type="Pfam" id="PF01612">
    <property type="entry name" value="DNA_pol_A_exo1"/>
    <property type="match status" value="1"/>
</dbReference>
<sequence length="892" mass="97989">MLFRRRAPLLSASDAPQRIGAEVPRSLPLAAEHRAQRVVNSLAPGQLLASRAMQPTPPRPTPPTSPSVTYRWQQGPPGTANTSSDRQVHQLPSSRTQASPDRPHSTATMPLIGNAGRTRCAPAAQHRIGLWNPSMALRFAPSVSGEAQHSMATSAGSNTASQHEIDTPATSHIHATSLDMPWTAAERDNGLSDSGETSAETKANIQSHMPYRGKPSSNMRTRLDSDISREQGPDTQPVGLNDVESSVALTYQIPEDKLRAAMLASPNTRASFWCAKLYQGPDGEPLSTHYCRTLEVAERVAQYFLKEKVVGFDIEWKPWGSPTSIKQNASLIQLACENRIALFHISLFTGTRVEQLMPPSLKAVLESPDICKVGVAIKGDFKRLEKYLDIQAQGVFELSRLYNLVEWYEVDPSKVSNRLVRLAAQVLQHLQLPLYKGERLEDAPDQTSNVRESDWSLPLDLEQIHYAAADAYAGFRLYHILEWKRTRLRPTPPAILLCDYDSRPAPRSKEPRKKGRAVTTSKRVGDTDMKLPVDPTEGYQEGAKDADGYETAPEELVDSHQLEDPVPATSPLAPGDTEDAALGTPGVTETEPESEKYKDQTSEAFPQHNRVGRVNLSREKDTDPGYPTLPAGSQQPVKLPSSTKSLIKSSELAVGGADDRMSSSLQLAEPSSDLDDEFADPQLEEALARINVGGTGKPREEARHSGLDIGAQEAYSSPSVTGAHDAHELELSSSLNVESTAVRESDNIGVHDPSHRAPISLESRERDELMATSKESLHTPGYDSATLWAREHVQSTIPSPNSTAPSRIHATMAHLRAYHLWHHQKLSIDEISQVLRDPPLSYSTVLNYVLQAITLERLEYEEESLRGVMLAMPSGMRKGRWKGLAEKVGALD</sequence>
<dbReference type="SMART" id="SM00474">
    <property type="entry name" value="35EXOc"/>
    <property type="match status" value="1"/>
</dbReference>
<feature type="compositionally biased region" description="Basic and acidic residues" evidence="3">
    <location>
        <begin position="500"/>
        <end position="509"/>
    </location>
</feature>
<keyword evidence="2" id="KW-0378">Hydrolase</keyword>
<dbReference type="CDD" id="cd06141">
    <property type="entry name" value="WRN_exo"/>
    <property type="match status" value="1"/>
</dbReference>
<dbReference type="GO" id="GO:0005737">
    <property type="term" value="C:cytoplasm"/>
    <property type="evidence" value="ECO:0007669"/>
    <property type="project" value="TreeGrafter"/>
</dbReference>
<feature type="region of interest" description="Disordered" evidence="3">
    <location>
        <begin position="499"/>
        <end position="676"/>
    </location>
</feature>
<feature type="compositionally biased region" description="Polar residues" evidence="3">
    <location>
        <begin position="79"/>
        <end position="99"/>
    </location>
</feature>
<evidence type="ECO:0000313" key="5">
    <source>
        <dbReference type="EMBL" id="KAF1838606.1"/>
    </source>
</evidence>
<dbReference type="GO" id="GO:0005634">
    <property type="term" value="C:nucleus"/>
    <property type="evidence" value="ECO:0007669"/>
    <property type="project" value="TreeGrafter"/>
</dbReference>
<name>A0A6A5KUI8_9PLEO</name>
<dbReference type="Gene3D" id="3.30.420.10">
    <property type="entry name" value="Ribonuclease H-like superfamily/Ribonuclease H"/>
    <property type="match status" value="1"/>
</dbReference>
<gene>
    <name evidence="5" type="ORF">BDW02DRAFT_362237</name>
</gene>
<dbReference type="GO" id="GO:0006139">
    <property type="term" value="P:nucleobase-containing compound metabolic process"/>
    <property type="evidence" value="ECO:0007669"/>
    <property type="project" value="InterPro"/>
</dbReference>
<evidence type="ECO:0000256" key="3">
    <source>
        <dbReference type="SAM" id="MobiDB-lite"/>
    </source>
</evidence>
<dbReference type="OrthoDB" id="1920326at2759"/>
<feature type="compositionally biased region" description="Polar residues" evidence="3">
    <location>
        <begin position="631"/>
        <end position="648"/>
    </location>
</feature>
<dbReference type="AlphaFoldDB" id="A0A6A5KUI8"/>
<evidence type="ECO:0000256" key="1">
    <source>
        <dbReference type="ARBA" id="ARBA00022722"/>
    </source>
</evidence>
<evidence type="ECO:0000313" key="6">
    <source>
        <dbReference type="Proteomes" id="UP000800040"/>
    </source>
</evidence>
<evidence type="ECO:0000256" key="2">
    <source>
        <dbReference type="ARBA" id="ARBA00022801"/>
    </source>
</evidence>
<dbReference type="EMBL" id="ML975250">
    <property type="protein sequence ID" value="KAF1838606.1"/>
    <property type="molecule type" value="Genomic_DNA"/>
</dbReference>
<dbReference type="PANTHER" id="PTHR13620">
    <property type="entry name" value="3-5 EXONUCLEASE"/>
    <property type="match status" value="1"/>
</dbReference>
<dbReference type="SUPFAM" id="SSF53098">
    <property type="entry name" value="Ribonuclease H-like"/>
    <property type="match status" value="1"/>
</dbReference>
<dbReference type="InterPro" id="IPR036397">
    <property type="entry name" value="RNaseH_sf"/>
</dbReference>
<feature type="compositionally biased region" description="Pro residues" evidence="3">
    <location>
        <begin position="55"/>
        <end position="65"/>
    </location>
</feature>
<accession>A0A6A5KUI8</accession>
<feature type="region of interest" description="Disordered" evidence="3">
    <location>
        <begin position="185"/>
        <end position="221"/>
    </location>
</feature>
<dbReference type="InterPro" id="IPR002562">
    <property type="entry name" value="3'-5'_exonuclease_dom"/>
</dbReference>
<evidence type="ECO:0000259" key="4">
    <source>
        <dbReference type="SMART" id="SM00474"/>
    </source>
</evidence>
<dbReference type="Proteomes" id="UP000800040">
    <property type="component" value="Unassembled WGS sequence"/>
</dbReference>